<dbReference type="PIRSF" id="PIRSF007165">
    <property type="entry name" value="UCP007165"/>
    <property type="match status" value="1"/>
</dbReference>
<organism evidence="3 4">
    <name type="scientific">Halalkalibacter krulwichiae</name>
    <dbReference type="NCBI Taxonomy" id="199441"/>
    <lineage>
        <taxon>Bacteria</taxon>
        <taxon>Bacillati</taxon>
        <taxon>Bacillota</taxon>
        <taxon>Bacilli</taxon>
        <taxon>Bacillales</taxon>
        <taxon>Bacillaceae</taxon>
        <taxon>Halalkalibacter</taxon>
    </lineage>
</organism>
<dbReference type="Gene3D" id="4.10.810.10">
    <property type="entry name" value="Virus Scaffolding Protein, Chain A"/>
    <property type="match status" value="1"/>
</dbReference>
<evidence type="ECO:0000259" key="2">
    <source>
        <dbReference type="SMART" id="SM00914"/>
    </source>
</evidence>
<protein>
    <recommendedName>
        <fullName evidence="2">IDEAL domain-containing protein</fullName>
    </recommendedName>
</protein>
<name>A0A1X9MHB1_9BACI</name>
<gene>
    <name evidence="3" type="ORF">BkAM31D_24940</name>
</gene>
<dbReference type="InterPro" id="IPR011188">
    <property type="entry name" value="UPF0302"/>
</dbReference>
<accession>A0A1X9MHB1</accession>
<evidence type="ECO:0000313" key="3">
    <source>
        <dbReference type="EMBL" id="ARK32847.1"/>
    </source>
</evidence>
<dbReference type="InterPro" id="IPR014957">
    <property type="entry name" value="IDEAL_dom"/>
</dbReference>
<dbReference type="RefSeq" id="WP_066155148.1">
    <property type="nucleotide sequence ID" value="NZ_CP020814.1"/>
</dbReference>
<dbReference type="EMBL" id="CP020814">
    <property type="protein sequence ID" value="ARK32847.1"/>
    <property type="molecule type" value="Genomic_DNA"/>
</dbReference>
<feature type="coiled-coil region" evidence="1">
    <location>
        <begin position="135"/>
        <end position="162"/>
    </location>
</feature>
<dbReference type="Gene3D" id="3.40.1530.30">
    <property type="entry name" value="Uncharacterised family UPF0302, N-terminal domain"/>
    <property type="match status" value="1"/>
</dbReference>
<proteinExistence type="predicted"/>
<dbReference type="InterPro" id="IPR038091">
    <property type="entry name" value="UPF0302_N_sf"/>
</dbReference>
<dbReference type="Pfam" id="PF08864">
    <property type="entry name" value="UPF0302"/>
    <property type="match status" value="1"/>
</dbReference>
<dbReference type="STRING" id="199441.BkAM31D_24940"/>
<dbReference type="Proteomes" id="UP000193006">
    <property type="component" value="Chromosome"/>
</dbReference>
<evidence type="ECO:0000256" key="1">
    <source>
        <dbReference type="SAM" id="Coils"/>
    </source>
</evidence>
<reference evidence="3 4" key="1">
    <citation type="submission" date="2017-04" db="EMBL/GenBank/DDBJ databases">
        <title>Bacillus krulwichiae AM31D Genome sequencing and assembly.</title>
        <authorList>
            <person name="Krulwich T.A."/>
            <person name="Anastor L."/>
            <person name="Ehrlich R."/>
            <person name="Ehrlich G.D."/>
            <person name="Janto B."/>
        </authorList>
    </citation>
    <scope>NUCLEOTIDE SEQUENCE [LARGE SCALE GENOMIC DNA]</scope>
    <source>
        <strain evidence="3 4">AM31D</strain>
    </source>
</reference>
<keyword evidence="1" id="KW-0175">Coiled coil</keyword>
<dbReference type="KEGG" id="bkw:BkAM31D_24940"/>
<dbReference type="InterPro" id="IPR027393">
    <property type="entry name" value="Virus_scaffolding_prot_C"/>
</dbReference>
<feature type="domain" description="IDEAL" evidence="2">
    <location>
        <begin position="139"/>
        <end position="175"/>
    </location>
</feature>
<keyword evidence="4" id="KW-1185">Reference proteome</keyword>
<dbReference type="InterPro" id="IPR014963">
    <property type="entry name" value="UPF0302_N"/>
</dbReference>
<dbReference type="AlphaFoldDB" id="A0A1X9MHB1"/>
<evidence type="ECO:0000313" key="4">
    <source>
        <dbReference type="Proteomes" id="UP000193006"/>
    </source>
</evidence>
<dbReference type="Pfam" id="PF08858">
    <property type="entry name" value="IDEAL"/>
    <property type="match status" value="1"/>
</dbReference>
<dbReference type="SMART" id="SM00914">
    <property type="entry name" value="IDEAL"/>
    <property type="match status" value="1"/>
</dbReference>
<sequence>MNNWISTSEKSSFLKWFLSAHQLKHKDAKMLIEYLLKQHPILENLTFTNSLKLNEKTIVISSMQSDQPGFIYYNGKRKTEDISKALGDLMTNPADKVYILLHFYGKQANPRYQQLLEPSTNYFVRHKQFQEYSKETNLLIEKALIEQEIKNVREQIDAALDQNDKQLFIKLVERLQELKELEKKQHT</sequence>